<dbReference type="PANTHER" id="PTHR46481:SF10">
    <property type="entry name" value="ZINC FINGER BED DOMAIN-CONTAINING PROTEIN 39"/>
    <property type="match status" value="1"/>
</dbReference>
<evidence type="ECO:0000256" key="6">
    <source>
        <dbReference type="ARBA" id="ARBA00023163"/>
    </source>
</evidence>
<evidence type="ECO:0000256" key="7">
    <source>
        <dbReference type="ARBA" id="ARBA00023242"/>
    </source>
</evidence>
<keyword evidence="5" id="KW-0805">Transcription regulation</keyword>
<keyword evidence="3" id="KW-0863">Zinc-finger</keyword>
<evidence type="ECO:0000313" key="9">
    <source>
        <dbReference type="EMBL" id="KPU74266.1"/>
    </source>
</evidence>
<dbReference type="PANTHER" id="PTHR46481">
    <property type="entry name" value="ZINC FINGER BED DOMAIN-CONTAINING PROTEIN 4"/>
    <property type="match status" value="1"/>
</dbReference>
<evidence type="ECO:0000256" key="5">
    <source>
        <dbReference type="ARBA" id="ARBA00023015"/>
    </source>
</evidence>
<evidence type="ECO:0000259" key="8">
    <source>
        <dbReference type="Pfam" id="PF02892"/>
    </source>
</evidence>
<evidence type="ECO:0000256" key="4">
    <source>
        <dbReference type="ARBA" id="ARBA00022833"/>
    </source>
</evidence>
<organism evidence="9 10">
    <name type="scientific">Drosophila ananassae</name>
    <name type="common">Fruit fly</name>
    <dbReference type="NCBI Taxonomy" id="7217"/>
    <lineage>
        <taxon>Eukaryota</taxon>
        <taxon>Metazoa</taxon>
        <taxon>Ecdysozoa</taxon>
        <taxon>Arthropoda</taxon>
        <taxon>Hexapoda</taxon>
        <taxon>Insecta</taxon>
        <taxon>Pterygota</taxon>
        <taxon>Neoptera</taxon>
        <taxon>Endopterygota</taxon>
        <taxon>Diptera</taxon>
        <taxon>Brachycera</taxon>
        <taxon>Muscomorpha</taxon>
        <taxon>Ephydroidea</taxon>
        <taxon>Drosophilidae</taxon>
        <taxon>Drosophila</taxon>
        <taxon>Sophophora</taxon>
    </lineage>
</organism>
<dbReference type="EMBL" id="CH902624">
    <property type="protein sequence ID" value="KPU74266.1"/>
    <property type="molecule type" value="Genomic_DNA"/>
</dbReference>
<dbReference type="GO" id="GO:0005634">
    <property type="term" value="C:nucleus"/>
    <property type="evidence" value="ECO:0007669"/>
    <property type="project" value="UniProtKB-SubCell"/>
</dbReference>
<dbReference type="InterPro" id="IPR003656">
    <property type="entry name" value="Znf_BED"/>
</dbReference>
<dbReference type="GO" id="GO:0003677">
    <property type="term" value="F:DNA binding"/>
    <property type="evidence" value="ECO:0007669"/>
    <property type="project" value="InterPro"/>
</dbReference>
<dbReference type="InterPro" id="IPR052035">
    <property type="entry name" value="ZnF_BED_domain_contain"/>
</dbReference>
<keyword evidence="2" id="KW-0479">Metal-binding</keyword>
<keyword evidence="4" id="KW-0862">Zinc</keyword>
<sequence>MGREINKKVHQFFIFNSKNKKSVCKVCGVKLAGLHCTNLKRHLTSKHGEIFKDCDSEEVTETQVVKKRKISFETSEDTIINSLVKIVTTDGKAFMLLDSEGFKEIVDPIYNALGMDGITSRNIMSFVSVKEQAIKDGIRALVKGKLLSLKIDVATRMETTVLGVNLQMIHTDINKMEIVVKTLGMIQLTHAHTGVYIKEQILEILDEYGINLNQIFSVTSDNGRNMVKDVEILNDETEQSLFEDDTKEENLMGKLDDLDLANIHLVRCVAHTLQLCVYDLNKLSEISENISICRKLCKKLRTETYRRVLIEHNKTIPSLDVVTRWNSTYLMNGTGWRRMSTLSKTHMMRP</sequence>
<keyword evidence="10" id="KW-1185">Reference proteome</keyword>
<dbReference type="AlphaFoldDB" id="A0A0P8ZHT8"/>
<evidence type="ECO:0000313" key="10">
    <source>
        <dbReference type="Proteomes" id="UP000007801"/>
    </source>
</evidence>
<protein>
    <recommendedName>
        <fullName evidence="8">BED-type domain-containing protein</fullName>
    </recommendedName>
</protein>
<evidence type="ECO:0000256" key="3">
    <source>
        <dbReference type="ARBA" id="ARBA00022771"/>
    </source>
</evidence>
<dbReference type="Pfam" id="PF02892">
    <property type="entry name" value="zf-BED"/>
    <property type="match status" value="1"/>
</dbReference>
<dbReference type="Proteomes" id="UP000007801">
    <property type="component" value="Unassembled WGS sequence"/>
</dbReference>
<reference evidence="9 10" key="1">
    <citation type="journal article" date="2007" name="Nature">
        <title>Evolution of genes and genomes on the Drosophila phylogeny.</title>
        <authorList>
            <consortium name="Drosophila 12 Genomes Consortium"/>
            <person name="Clark A.G."/>
            <person name="Eisen M.B."/>
            <person name="Smith D.R."/>
            <person name="Bergman C.M."/>
            <person name="Oliver B."/>
            <person name="Markow T.A."/>
            <person name="Kaufman T.C."/>
            <person name="Kellis M."/>
            <person name="Gelbart W."/>
            <person name="Iyer V.N."/>
            <person name="Pollard D.A."/>
            <person name="Sackton T.B."/>
            <person name="Larracuente A.M."/>
            <person name="Singh N.D."/>
            <person name="Abad J.P."/>
            <person name="Abt D.N."/>
            <person name="Adryan B."/>
            <person name="Aguade M."/>
            <person name="Akashi H."/>
            <person name="Anderson W.W."/>
            <person name="Aquadro C.F."/>
            <person name="Ardell D.H."/>
            <person name="Arguello R."/>
            <person name="Artieri C.G."/>
            <person name="Barbash D.A."/>
            <person name="Barker D."/>
            <person name="Barsanti P."/>
            <person name="Batterham P."/>
            <person name="Batzoglou S."/>
            <person name="Begun D."/>
            <person name="Bhutkar A."/>
            <person name="Blanco E."/>
            <person name="Bosak S.A."/>
            <person name="Bradley R.K."/>
            <person name="Brand A.D."/>
            <person name="Brent M.R."/>
            <person name="Brooks A.N."/>
            <person name="Brown R.H."/>
            <person name="Butlin R.K."/>
            <person name="Caggese C."/>
            <person name="Calvi B.R."/>
            <person name="Bernardo de Carvalho A."/>
            <person name="Caspi A."/>
            <person name="Castrezana S."/>
            <person name="Celniker S.E."/>
            <person name="Chang J.L."/>
            <person name="Chapple C."/>
            <person name="Chatterji S."/>
            <person name="Chinwalla A."/>
            <person name="Civetta A."/>
            <person name="Clifton S.W."/>
            <person name="Comeron J.M."/>
            <person name="Costello J.C."/>
            <person name="Coyne J.A."/>
            <person name="Daub J."/>
            <person name="David R.G."/>
            <person name="Delcher A.L."/>
            <person name="Delehaunty K."/>
            <person name="Do C.B."/>
            <person name="Ebling H."/>
            <person name="Edwards K."/>
            <person name="Eickbush T."/>
            <person name="Evans J.D."/>
            <person name="Filipski A."/>
            <person name="Findeiss S."/>
            <person name="Freyhult E."/>
            <person name="Fulton L."/>
            <person name="Fulton R."/>
            <person name="Garcia A.C."/>
            <person name="Gardiner A."/>
            <person name="Garfield D.A."/>
            <person name="Garvin B.E."/>
            <person name="Gibson G."/>
            <person name="Gilbert D."/>
            <person name="Gnerre S."/>
            <person name="Godfrey J."/>
            <person name="Good R."/>
            <person name="Gotea V."/>
            <person name="Gravely B."/>
            <person name="Greenberg A.J."/>
            <person name="Griffiths-Jones S."/>
            <person name="Gross S."/>
            <person name="Guigo R."/>
            <person name="Gustafson E.A."/>
            <person name="Haerty W."/>
            <person name="Hahn M.W."/>
            <person name="Halligan D.L."/>
            <person name="Halpern A.L."/>
            <person name="Halter G.M."/>
            <person name="Han M.V."/>
            <person name="Heger A."/>
            <person name="Hillier L."/>
            <person name="Hinrichs A.S."/>
            <person name="Holmes I."/>
            <person name="Hoskins R.A."/>
            <person name="Hubisz M.J."/>
            <person name="Hultmark D."/>
            <person name="Huntley M.A."/>
            <person name="Jaffe D.B."/>
            <person name="Jagadeeshan S."/>
            <person name="Jeck W.R."/>
            <person name="Johnson J."/>
            <person name="Jones C.D."/>
            <person name="Jordan W.C."/>
            <person name="Karpen G.H."/>
            <person name="Kataoka E."/>
            <person name="Keightley P.D."/>
            <person name="Kheradpour P."/>
            <person name="Kirkness E.F."/>
            <person name="Koerich L.B."/>
            <person name="Kristiansen K."/>
            <person name="Kudrna D."/>
            <person name="Kulathinal R.J."/>
            <person name="Kumar S."/>
            <person name="Kwok R."/>
            <person name="Lander E."/>
            <person name="Langley C.H."/>
            <person name="Lapoint R."/>
            <person name="Lazzaro B.P."/>
            <person name="Lee S.J."/>
            <person name="Levesque L."/>
            <person name="Li R."/>
            <person name="Lin C.F."/>
            <person name="Lin M.F."/>
            <person name="Lindblad-Toh K."/>
            <person name="Llopart A."/>
            <person name="Long M."/>
            <person name="Low L."/>
            <person name="Lozovsky E."/>
            <person name="Lu J."/>
            <person name="Luo M."/>
            <person name="Machado C.A."/>
            <person name="Makalowski W."/>
            <person name="Marzo M."/>
            <person name="Matsuda M."/>
            <person name="Matzkin L."/>
            <person name="McAllister B."/>
            <person name="McBride C.S."/>
            <person name="McKernan B."/>
            <person name="McKernan K."/>
            <person name="Mendez-Lago M."/>
            <person name="Minx P."/>
            <person name="Mollenhauer M.U."/>
            <person name="Montooth K."/>
            <person name="Mount S.M."/>
            <person name="Mu X."/>
            <person name="Myers E."/>
            <person name="Negre B."/>
            <person name="Newfeld S."/>
            <person name="Nielsen R."/>
            <person name="Noor M.A."/>
            <person name="O'Grady P."/>
            <person name="Pachter L."/>
            <person name="Papaceit M."/>
            <person name="Parisi M.J."/>
            <person name="Parisi M."/>
            <person name="Parts L."/>
            <person name="Pedersen J.S."/>
            <person name="Pesole G."/>
            <person name="Phillippy A.M."/>
            <person name="Ponting C.P."/>
            <person name="Pop M."/>
            <person name="Porcelli D."/>
            <person name="Powell J.R."/>
            <person name="Prohaska S."/>
            <person name="Pruitt K."/>
            <person name="Puig M."/>
            <person name="Quesneville H."/>
            <person name="Ram K.R."/>
            <person name="Rand D."/>
            <person name="Rasmussen M.D."/>
            <person name="Reed L.K."/>
            <person name="Reenan R."/>
            <person name="Reily A."/>
            <person name="Remington K.A."/>
            <person name="Rieger T.T."/>
            <person name="Ritchie M.G."/>
            <person name="Robin C."/>
            <person name="Rogers Y.H."/>
            <person name="Rohde C."/>
            <person name="Rozas J."/>
            <person name="Rubenfield M.J."/>
            <person name="Ruiz A."/>
            <person name="Russo S."/>
            <person name="Salzberg S.L."/>
            <person name="Sanchez-Gracia A."/>
            <person name="Saranga D.J."/>
            <person name="Sato H."/>
            <person name="Schaeffer S.W."/>
            <person name="Schatz M.C."/>
            <person name="Schlenke T."/>
            <person name="Schwartz R."/>
            <person name="Segarra C."/>
            <person name="Singh R.S."/>
            <person name="Sirot L."/>
            <person name="Sirota M."/>
            <person name="Sisneros N.B."/>
            <person name="Smith C.D."/>
            <person name="Smith T.F."/>
            <person name="Spieth J."/>
            <person name="Stage D.E."/>
            <person name="Stark A."/>
            <person name="Stephan W."/>
            <person name="Strausberg R.L."/>
            <person name="Strempel S."/>
            <person name="Sturgill D."/>
            <person name="Sutton G."/>
            <person name="Sutton G.G."/>
            <person name="Tao W."/>
            <person name="Teichmann S."/>
            <person name="Tobari Y.N."/>
            <person name="Tomimura Y."/>
            <person name="Tsolas J.M."/>
            <person name="Valente V.L."/>
            <person name="Venter E."/>
            <person name="Venter J.C."/>
            <person name="Vicario S."/>
            <person name="Vieira F.G."/>
            <person name="Vilella A.J."/>
            <person name="Villasante A."/>
            <person name="Walenz B."/>
            <person name="Wang J."/>
            <person name="Wasserman M."/>
            <person name="Watts T."/>
            <person name="Wilson D."/>
            <person name="Wilson R.K."/>
            <person name="Wing R.A."/>
            <person name="Wolfner M.F."/>
            <person name="Wong A."/>
            <person name="Wong G.K."/>
            <person name="Wu C.I."/>
            <person name="Wu G."/>
            <person name="Yamamoto D."/>
            <person name="Yang H.P."/>
            <person name="Yang S.P."/>
            <person name="Yorke J.A."/>
            <person name="Yoshida K."/>
            <person name="Zdobnov E."/>
            <person name="Zhang P."/>
            <person name="Zhang Y."/>
            <person name="Zimin A.V."/>
            <person name="Baldwin J."/>
            <person name="Abdouelleil A."/>
            <person name="Abdulkadir J."/>
            <person name="Abebe A."/>
            <person name="Abera B."/>
            <person name="Abreu J."/>
            <person name="Acer S.C."/>
            <person name="Aftuck L."/>
            <person name="Alexander A."/>
            <person name="An P."/>
            <person name="Anderson E."/>
            <person name="Anderson S."/>
            <person name="Arachi H."/>
            <person name="Azer M."/>
            <person name="Bachantsang P."/>
            <person name="Barry A."/>
            <person name="Bayul T."/>
            <person name="Berlin A."/>
            <person name="Bessette D."/>
            <person name="Bloom T."/>
            <person name="Blye J."/>
            <person name="Boguslavskiy L."/>
            <person name="Bonnet C."/>
            <person name="Boukhgalter B."/>
            <person name="Bourzgui I."/>
            <person name="Brown A."/>
            <person name="Cahill P."/>
            <person name="Channer S."/>
            <person name="Cheshatsang Y."/>
            <person name="Chuda L."/>
            <person name="Citroen M."/>
            <person name="Collymore A."/>
            <person name="Cooke P."/>
            <person name="Costello M."/>
            <person name="D'Aco K."/>
            <person name="Daza R."/>
            <person name="De Haan G."/>
            <person name="DeGray S."/>
            <person name="DeMaso C."/>
            <person name="Dhargay N."/>
            <person name="Dooley K."/>
            <person name="Dooley E."/>
            <person name="Doricent M."/>
            <person name="Dorje P."/>
            <person name="Dorjee K."/>
            <person name="Dupes A."/>
            <person name="Elong R."/>
            <person name="Falk J."/>
            <person name="Farina A."/>
            <person name="Faro S."/>
            <person name="Ferguson D."/>
            <person name="Fisher S."/>
            <person name="Foley C.D."/>
            <person name="Franke A."/>
            <person name="Friedrich D."/>
            <person name="Gadbois L."/>
            <person name="Gearin G."/>
            <person name="Gearin C.R."/>
            <person name="Giannoukos G."/>
            <person name="Goode T."/>
            <person name="Graham J."/>
            <person name="Grandbois E."/>
            <person name="Grewal S."/>
            <person name="Gyaltsen K."/>
            <person name="Hafez N."/>
            <person name="Hagos B."/>
            <person name="Hall J."/>
            <person name="Henson C."/>
            <person name="Hollinger A."/>
            <person name="Honan T."/>
            <person name="Huard M.D."/>
            <person name="Hughes L."/>
            <person name="Hurhula B."/>
            <person name="Husby M.E."/>
            <person name="Kamat A."/>
            <person name="Kanga B."/>
            <person name="Kashin S."/>
            <person name="Khazanovich D."/>
            <person name="Kisner P."/>
            <person name="Lance K."/>
            <person name="Lara M."/>
            <person name="Lee W."/>
            <person name="Lennon N."/>
            <person name="Letendre F."/>
            <person name="LeVine R."/>
            <person name="Lipovsky A."/>
            <person name="Liu X."/>
            <person name="Liu J."/>
            <person name="Liu S."/>
            <person name="Lokyitsang T."/>
            <person name="Lokyitsang Y."/>
            <person name="Lubonja R."/>
            <person name="Lui A."/>
            <person name="MacDonald P."/>
            <person name="Magnisalis V."/>
            <person name="Maru K."/>
            <person name="Matthews C."/>
            <person name="McCusker W."/>
            <person name="McDonough S."/>
            <person name="Mehta T."/>
            <person name="Meldrim J."/>
            <person name="Meneus L."/>
            <person name="Mihai O."/>
            <person name="Mihalev A."/>
            <person name="Mihova T."/>
            <person name="Mittelman R."/>
            <person name="Mlenga V."/>
            <person name="Montmayeur A."/>
            <person name="Mulrain L."/>
            <person name="Navidi A."/>
            <person name="Naylor J."/>
            <person name="Negash T."/>
            <person name="Nguyen T."/>
            <person name="Nguyen N."/>
            <person name="Nicol R."/>
            <person name="Norbu C."/>
            <person name="Norbu N."/>
            <person name="Novod N."/>
            <person name="O'Neill B."/>
            <person name="Osman S."/>
            <person name="Markiewicz E."/>
            <person name="Oyono O.L."/>
            <person name="Patti C."/>
            <person name="Phunkhang P."/>
            <person name="Pierre F."/>
            <person name="Priest M."/>
            <person name="Raghuraman S."/>
            <person name="Rege F."/>
            <person name="Reyes R."/>
            <person name="Rise C."/>
            <person name="Rogov P."/>
            <person name="Ross K."/>
            <person name="Ryan E."/>
            <person name="Settipalli S."/>
            <person name="Shea T."/>
            <person name="Sherpa N."/>
            <person name="Shi L."/>
            <person name="Shih D."/>
            <person name="Sparrow T."/>
            <person name="Spaulding J."/>
            <person name="Stalker J."/>
            <person name="Stange-Thomann N."/>
            <person name="Stavropoulos S."/>
            <person name="Stone C."/>
            <person name="Strader C."/>
            <person name="Tesfaye S."/>
            <person name="Thomson T."/>
            <person name="Thoulutsang Y."/>
            <person name="Thoulutsang D."/>
            <person name="Topham K."/>
            <person name="Topping I."/>
            <person name="Tsamla T."/>
            <person name="Vassiliev H."/>
            <person name="Vo A."/>
            <person name="Wangchuk T."/>
            <person name="Wangdi T."/>
            <person name="Weiand M."/>
            <person name="Wilkinson J."/>
            <person name="Wilson A."/>
            <person name="Yadav S."/>
            <person name="Young G."/>
            <person name="Yu Q."/>
            <person name="Zembek L."/>
            <person name="Zhong D."/>
            <person name="Zimmer A."/>
            <person name="Zwirko Z."/>
            <person name="Jaffe D.B."/>
            <person name="Alvarez P."/>
            <person name="Brockman W."/>
            <person name="Butler J."/>
            <person name="Chin C."/>
            <person name="Gnerre S."/>
            <person name="Grabherr M."/>
            <person name="Kleber M."/>
            <person name="Mauceli E."/>
            <person name="MacCallum I."/>
        </authorList>
    </citation>
    <scope>NUCLEOTIDE SEQUENCE [LARGE SCALE GENOMIC DNA]</scope>
    <source>
        <strain evidence="10">Tucson 14024-0371.13</strain>
    </source>
</reference>
<dbReference type="GO" id="GO:0008270">
    <property type="term" value="F:zinc ion binding"/>
    <property type="evidence" value="ECO:0007669"/>
    <property type="project" value="UniProtKB-KW"/>
</dbReference>
<evidence type="ECO:0000256" key="1">
    <source>
        <dbReference type="ARBA" id="ARBA00004123"/>
    </source>
</evidence>
<feature type="domain" description="BED-type" evidence="8">
    <location>
        <begin position="8"/>
        <end position="47"/>
    </location>
</feature>
<dbReference type="OrthoDB" id="8006782at2759"/>
<name>A0A0P8ZHT8_DROAN</name>
<evidence type="ECO:0000256" key="2">
    <source>
        <dbReference type="ARBA" id="ARBA00022723"/>
    </source>
</evidence>
<dbReference type="SUPFAM" id="SSF53098">
    <property type="entry name" value="Ribonuclease H-like"/>
    <property type="match status" value="1"/>
</dbReference>
<gene>
    <name evidence="9" type="primary">Dana\GF26276</name>
    <name evidence="9" type="ORF">GF26276</name>
</gene>
<keyword evidence="7" id="KW-0539">Nucleus</keyword>
<accession>A0A0P8ZHT8</accession>
<proteinExistence type="predicted"/>
<keyword evidence="6" id="KW-0804">Transcription</keyword>
<dbReference type="InParanoid" id="A0A0P8ZHT8"/>
<dbReference type="InterPro" id="IPR012337">
    <property type="entry name" value="RNaseH-like_sf"/>
</dbReference>
<dbReference type="SMR" id="A0A0P8ZHT8"/>
<comment type="subcellular location">
    <subcellularLocation>
        <location evidence="1">Nucleus</location>
    </subcellularLocation>
</comment>